<sequence>MRIFAISVGLVLAASSAPAHAASPGMPMEEKPVDFNWTGGYVGAQAGYTGGDGSFTGDGDHATPKPDGLIGGLYVGANYQFDNRIVLGVDADIAWSGADDRVLVYNAAGEPWPADFPVVQRINRTGAVRARLGYAMDRWLPYIAGGVAFADVNQRLVGADDDFNTTYTGWTLGVGTEYAFTDNFILRAEYRYADFGTRTFEVQDSPPLHIGLKTSDIRVGAAYRF</sequence>
<evidence type="ECO:0000256" key="3">
    <source>
        <dbReference type="ARBA" id="ARBA00023136"/>
    </source>
</evidence>
<dbReference type="SUPFAM" id="SSF56925">
    <property type="entry name" value="OMPA-like"/>
    <property type="match status" value="1"/>
</dbReference>
<keyword evidence="3" id="KW-0472">Membrane</keyword>
<feature type="signal peptide" evidence="6">
    <location>
        <begin position="1"/>
        <end position="21"/>
    </location>
</feature>
<dbReference type="RefSeq" id="WP_354463620.1">
    <property type="nucleotide sequence ID" value="NZ_JBEWSZ010000004.1"/>
</dbReference>
<evidence type="ECO:0000256" key="2">
    <source>
        <dbReference type="ARBA" id="ARBA00022729"/>
    </source>
</evidence>
<evidence type="ECO:0000256" key="5">
    <source>
        <dbReference type="ARBA" id="ARBA00038306"/>
    </source>
</evidence>
<proteinExistence type="inferred from homology"/>
<evidence type="ECO:0000313" key="8">
    <source>
        <dbReference type="EMBL" id="MET2831507.1"/>
    </source>
</evidence>
<gene>
    <name evidence="8" type="ORF">ABVQ20_31630</name>
</gene>
<dbReference type="InterPro" id="IPR027385">
    <property type="entry name" value="Beta-barrel_OMP"/>
</dbReference>
<evidence type="ECO:0000256" key="6">
    <source>
        <dbReference type="SAM" id="SignalP"/>
    </source>
</evidence>
<evidence type="ECO:0000256" key="4">
    <source>
        <dbReference type="ARBA" id="ARBA00023237"/>
    </source>
</evidence>
<dbReference type="Proteomes" id="UP001548832">
    <property type="component" value="Unassembled WGS sequence"/>
</dbReference>
<name>A0ABV2DN39_9HYPH</name>
<comment type="subcellular location">
    <subcellularLocation>
        <location evidence="1">Cell outer membrane</location>
    </subcellularLocation>
</comment>
<evidence type="ECO:0000259" key="7">
    <source>
        <dbReference type="Pfam" id="PF13505"/>
    </source>
</evidence>
<dbReference type="PANTHER" id="PTHR34001:SF3">
    <property type="entry name" value="BLL7405 PROTEIN"/>
    <property type="match status" value="1"/>
</dbReference>
<dbReference type="PANTHER" id="PTHR34001">
    <property type="entry name" value="BLL7405 PROTEIN"/>
    <property type="match status" value="1"/>
</dbReference>
<reference evidence="8 9" key="1">
    <citation type="submission" date="2024-06" db="EMBL/GenBank/DDBJ databases">
        <authorList>
            <person name="Kim D.-U."/>
        </authorList>
    </citation>
    <scope>NUCLEOTIDE SEQUENCE [LARGE SCALE GENOMIC DNA]</scope>
    <source>
        <strain evidence="8 9">KACC15460</strain>
    </source>
</reference>
<dbReference type="EMBL" id="JBEWSZ010000004">
    <property type="protein sequence ID" value="MET2831507.1"/>
    <property type="molecule type" value="Genomic_DNA"/>
</dbReference>
<keyword evidence="4" id="KW-0998">Cell outer membrane</keyword>
<comment type="caution">
    <text evidence="8">The sequence shown here is derived from an EMBL/GenBank/DDBJ whole genome shotgun (WGS) entry which is preliminary data.</text>
</comment>
<feature type="domain" description="Outer membrane protein beta-barrel" evidence="7">
    <location>
        <begin position="10"/>
        <end position="225"/>
    </location>
</feature>
<feature type="chain" id="PRO_5045374938" evidence="6">
    <location>
        <begin position="22"/>
        <end position="225"/>
    </location>
</feature>
<evidence type="ECO:0000256" key="1">
    <source>
        <dbReference type="ARBA" id="ARBA00004442"/>
    </source>
</evidence>
<dbReference type="InterPro" id="IPR011250">
    <property type="entry name" value="OMP/PagP_B-barrel"/>
</dbReference>
<dbReference type="Gene3D" id="2.40.160.20">
    <property type="match status" value="1"/>
</dbReference>
<comment type="similarity">
    <text evidence="5">Belongs to the Omp25/RopB family.</text>
</comment>
<accession>A0ABV2DN39</accession>
<protein>
    <submittedName>
        <fullName evidence="8">Outer membrane protein</fullName>
    </submittedName>
</protein>
<evidence type="ECO:0000313" key="9">
    <source>
        <dbReference type="Proteomes" id="UP001548832"/>
    </source>
</evidence>
<organism evidence="8 9">
    <name type="scientific">Mesorhizobium shangrilense</name>
    <dbReference type="NCBI Taxonomy" id="460060"/>
    <lineage>
        <taxon>Bacteria</taxon>
        <taxon>Pseudomonadati</taxon>
        <taxon>Pseudomonadota</taxon>
        <taxon>Alphaproteobacteria</taxon>
        <taxon>Hyphomicrobiales</taxon>
        <taxon>Phyllobacteriaceae</taxon>
        <taxon>Mesorhizobium</taxon>
    </lineage>
</organism>
<dbReference type="InterPro" id="IPR051692">
    <property type="entry name" value="OMP-like"/>
</dbReference>
<keyword evidence="9" id="KW-1185">Reference proteome</keyword>
<keyword evidence="2 6" id="KW-0732">Signal</keyword>
<dbReference type="Pfam" id="PF13505">
    <property type="entry name" value="OMP_b-brl"/>
    <property type="match status" value="1"/>
</dbReference>